<dbReference type="Proteomes" id="UP000054988">
    <property type="component" value="Unassembled WGS sequence"/>
</dbReference>
<dbReference type="SUPFAM" id="SSF81383">
    <property type="entry name" value="F-box domain"/>
    <property type="match status" value="1"/>
</dbReference>
<organism evidence="2 3">
    <name type="scientific">Moniliophthora roreri</name>
    <name type="common">Frosty pod rot fungus</name>
    <name type="synonym">Monilia roreri</name>
    <dbReference type="NCBI Taxonomy" id="221103"/>
    <lineage>
        <taxon>Eukaryota</taxon>
        <taxon>Fungi</taxon>
        <taxon>Dikarya</taxon>
        <taxon>Basidiomycota</taxon>
        <taxon>Agaricomycotina</taxon>
        <taxon>Agaricomycetes</taxon>
        <taxon>Agaricomycetidae</taxon>
        <taxon>Agaricales</taxon>
        <taxon>Marasmiineae</taxon>
        <taxon>Marasmiaceae</taxon>
        <taxon>Moniliophthora</taxon>
    </lineage>
</organism>
<protein>
    <recommendedName>
        <fullName evidence="1">F-box domain-containing protein</fullName>
    </recommendedName>
</protein>
<feature type="domain" description="F-box" evidence="1">
    <location>
        <begin position="28"/>
        <end position="72"/>
    </location>
</feature>
<dbReference type="InterPro" id="IPR001810">
    <property type="entry name" value="F-box_dom"/>
</dbReference>
<sequence length="664" mass="76680">MPVPTDISNFIPPLPLNAWKRYSPCYFHRLPIELIIDEIFTYLSIEDIMRLRRVDKAFFLLTHDPLIWRHFLERLNLPIPPIRPNFRYTLEATDFEIEQLVTKAVRADDNWRKPNPKLSHQEVVFAFQQVLEMKLLPGGRFLVASIKDAHSYRYWLSIYCLDHPSGLEHAPLARLELPSKAYNIQAKFMPWEYQQGIMIMYSVRRAENGDYKGMDPANFTAATDMEPPFPLVYDLKILHISLESLELTSDPTVDPKSKAHKARVASLGPPCQCVFYRLDNKHPIEHPSLFEFNGHAYALYSERNIIRLFDLSAAKRYAMSLSRDTNFQNLVHMIRGIRVLPDINKLLVVRTVRTSVLRSERTDLHLIEIYDIPTEAWALNDDQLPSVNAQDRVYIEGKNVASFHISDYPVVSRGSDLPSLYERKDMAPLSPISIYARTFFPQGLLHYEIFPVWKDGKWDYILDAVIPQTVHRSEPNQSHVIPGIYRSLVYTTPSDDRSGNPKLLSMRRYFNPRYAPDTYEPYKQVESLFVPVLGKERYPVPKLLYTSFEACDPTYNGIANHGVSAITWDEGTGRVCIASQKDMKIVIMDLGKLPPPVDRRLDMWRDAIVLLRRAHLINRSGLDADQGRFDVWQRAIDLLNRAQEFSKAESPSLKCDASMAMEVV</sequence>
<dbReference type="eggNOG" id="ENOG502SN8D">
    <property type="taxonomic scope" value="Eukaryota"/>
</dbReference>
<dbReference type="InterPro" id="IPR036047">
    <property type="entry name" value="F-box-like_dom_sf"/>
</dbReference>
<reference evidence="2 3" key="1">
    <citation type="submission" date="2015-12" db="EMBL/GenBank/DDBJ databases">
        <title>Draft genome sequence of Moniliophthora roreri, the causal agent of frosty pod rot of cacao.</title>
        <authorList>
            <person name="Aime M.C."/>
            <person name="Diaz-Valderrama J.R."/>
            <person name="Kijpornyongpan T."/>
            <person name="Phillips-Mora W."/>
        </authorList>
    </citation>
    <scope>NUCLEOTIDE SEQUENCE [LARGE SCALE GENOMIC DNA]</scope>
    <source>
        <strain evidence="2 3">MCA 2952</strain>
    </source>
</reference>
<comment type="caution">
    <text evidence="2">The sequence shown here is derived from an EMBL/GenBank/DDBJ whole genome shotgun (WGS) entry which is preliminary data.</text>
</comment>
<gene>
    <name evidence="2" type="ORF">WG66_1588</name>
</gene>
<name>A0A0W0GBD6_MONRR</name>
<accession>A0A0W0GBD6</accession>
<evidence type="ECO:0000313" key="2">
    <source>
        <dbReference type="EMBL" id="KTB45839.1"/>
    </source>
</evidence>
<dbReference type="Gene3D" id="1.20.1280.50">
    <property type="match status" value="1"/>
</dbReference>
<evidence type="ECO:0000313" key="3">
    <source>
        <dbReference type="Proteomes" id="UP000054988"/>
    </source>
</evidence>
<dbReference type="Pfam" id="PF12937">
    <property type="entry name" value="F-box-like"/>
    <property type="match status" value="1"/>
</dbReference>
<proteinExistence type="predicted"/>
<dbReference type="EMBL" id="LATX01000594">
    <property type="protein sequence ID" value="KTB45839.1"/>
    <property type="molecule type" value="Genomic_DNA"/>
</dbReference>
<evidence type="ECO:0000259" key="1">
    <source>
        <dbReference type="Pfam" id="PF12937"/>
    </source>
</evidence>
<dbReference type="AlphaFoldDB" id="A0A0W0GBD6"/>